<feature type="transmembrane region" description="Helical" evidence="7">
    <location>
        <begin position="224"/>
        <end position="246"/>
    </location>
</feature>
<evidence type="ECO:0000256" key="3">
    <source>
        <dbReference type="ARBA" id="ARBA00022475"/>
    </source>
</evidence>
<evidence type="ECO:0000256" key="1">
    <source>
        <dbReference type="ARBA" id="ARBA00004651"/>
    </source>
</evidence>
<sequence length="292" mass="31214">MSEMASTTTTRKAAPTAAPAARSAPSPAERSRRSGLGRALVPVLSVLLGFAAWYAVSYLLLAPDRRFLLPPPHEVLTESLLNPDRLRPMLEALAVTARHTALGLCASTFIGVVAGILMSRSRVVEQVVFPYAVMLQVIPVLALVPLIGIWFGYGSFSRTIVCTIISLFPIITNTHFGMRSIDRSLHEMFTLGRASGPRRLLSLELPAALPSILTGLRIASGQAVVGAIIGDMFFAQGEAGIGTLLASFQAQLRSNDMVAAIFLASLFGVTVFGLFALITRLAVGRWHTSGSR</sequence>
<keyword evidence="3" id="KW-1003">Cell membrane</keyword>
<feature type="transmembrane region" description="Helical" evidence="7">
    <location>
        <begin position="156"/>
        <end position="178"/>
    </location>
</feature>
<feature type="transmembrane region" description="Helical" evidence="7">
    <location>
        <begin position="39"/>
        <end position="61"/>
    </location>
</feature>
<feature type="transmembrane region" description="Helical" evidence="7">
    <location>
        <begin position="129"/>
        <end position="150"/>
    </location>
</feature>
<evidence type="ECO:0000313" key="10">
    <source>
        <dbReference type="EMBL" id="ROO84484.1"/>
    </source>
</evidence>
<accession>A0A3N1CTI9</accession>
<feature type="domain" description="ABC transmembrane type-1" evidence="9">
    <location>
        <begin position="93"/>
        <end position="279"/>
    </location>
</feature>
<organism evidence="10 11">
    <name type="scientific">Actinocorallia herbida</name>
    <dbReference type="NCBI Taxonomy" id="58109"/>
    <lineage>
        <taxon>Bacteria</taxon>
        <taxon>Bacillati</taxon>
        <taxon>Actinomycetota</taxon>
        <taxon>Actinomycetes</taxon>
        <taxon>Streptosporangiales</taxon>
        <taxon>Thermomonosporaceae</taxon>
        <taxon>Actinocorallia</taxon>
    </lineage>
</organism>
<evidence type="ECO:0000256" key="4">
    <source>
        <dbReference type="ARBA" id="ARBA00022692"/>
    </source>
</evidence>
<gene>
    <name evidence="10" type="ORF">EDD29_2009</name>
</gene>
<evidence type="ECO:0000256" key="6">
    <source>
        <dbReference type="ARBA" id="ARBA00023136"/>
    </source>
</evidence>
<dbReference type="GO" id="GO:0005886">
    <property type="term" value="C:plasma membrane"/>
    <property type="evidence" value="ECO:0007669"/>
    <property type="project" value="UniProtKB-SubCell"/>
</dbReference>
<reference evidence="10 11" key="1">
    <citation type="submission" date="2018-11" db="EMBL/GenBank/DDBJ databases">
        <title>Sequencing the genomes of 1000 actinobacteria strains.</title>
        <authorList>
            <person name="Klenk H.-P."/>
        </authorList>
    </citation>
    <scope>NUCLEOTIDE SEQUENCE [LARGE SCALE GENOMIC DNA]</scope>
    <source>
        <strain evidence="10 11">DSM 44254</strain>
    </source>
</reference>
<evidence type="ECO:0000256" key="7">
    <source>
        <dbReference type="RuleBase" id="RU363032"/>
    </source>
</evidence>
<feature type="transmembrane region" description="Helical" evidence="7">
    <location>
        <begin position="97"/>
        <end position="117"/>
    </location>
</feature>
<protein>
    <submittedName>
        <fullName evidence="10">NitT/TauT family transport system permease protein</fullName>
    </submittedName>
</protein>
<feature type="transmembrane region" description="Helical" evidence="7">
    <location>
        <begin position="258"/>
        <end position="283"/>
    </location>
</feature>
<keyword evidence="2 7" id="KW-0813">Transport</keyword>
<dbReference type="InterPro" id="IPR035906">
    <property type="entry name" value="MetI-like_sf"/>
</dbReference>
<feature type="compositionally biased region" description="Low complexity" evidence="8">
    <location>
        <begin position="1"/>
        <end position="28"/>
    </location>
</feature>
<evidence type="ECO:0000259" key="9">
    <source>
        <dbReference type="PROSITE" id="PS50928"/>
    </source>
</evidence>
<dbReference type="SUPFAM" id="SSF161098">
    <property type="entry name" value="MetI-like"/>
    <property type="match status" value="1"/>
</dbReference>
<dbReference type="Proteomes" id="UP000272400">
    <property type="component" value="Unassembled WGS sequence"/>
</dbReference>
<keyword evidence="5 7" id="KW-1133">Transmembrane helix</keyword>
<keyword evidence="4 7" id="KW-0812">Transmembrane</keyword>
<dbReference type="PANTHER" id="PTHR30151">
    <property type="entry name" value="ALKANE SULFONATE ABC TRANSPORTER-RELATED, MEMBRANE SUBUNIT"/>
    <property type="match status" value="1"/>
</dbReference>
<dbReference type="EMBL" id="RJKE01000001">
    <property type="protein sequence ID" value="ROO84484.1"/>
    <property type="molecule type" value="Genomic_DNA"/>
</dbReference>
<name>A0A3N1CTI9_9ACTN</name>
<dbReference type="PANTHER" id="PTHR30151:SF41">
    <property type="entry name" value="ABC TRANSPORTER PERMEASE PROTEIN"/>
    <property type="match status" value="1"/>
</dbReference>
<keyword evidence="6 7" id="KW-0472">Membrane</keyword>
<dbReference type="CDD" id="cd06261">
    <property type="entry name" value="TM_PBP2"/>
    <property type="match status" value="1"/>
</dbReference>
<dbReference type="AlphaFoldDB" id="A0A3N1CTI9"/>
<evidence type="ECO:0000256" key="8">
    <source>
        <dbReference type="SAM" id="MobiDB-lite"/>
    </source>
</evidence>
<keyword evidence="11" id="KW-1185">Reference proteome</keyword>
<dbReference type="GO" id="GO:0055085">
    <property type="term" value="P:transmembrane transport"/>
    <property type="evidence" value="ECO:0007669"/>
    <property type="project" value="InterPro"/>
</dbReference>
<comment type="caution">
    <text evidence="10">The sequence shown here is derived from an EMBL/GenBank/DDBJ whole genome shotgun (WGS) entry which is preliminary data.</text>
</comment>
<comment type="similarity">
    <text evidence="7">Belongs to the binding-protein-dependent transport system permease family.</text>
</comment>
<comment type="subcellular location">
    <subcellularLocation>
        <location evidence="1 7">Cell membrane</location>
        <topology evidence="1 7">Multi-pass membrane protein</topology>
    </subcellularLocation>
</comment>
<dbReference type="PROSITE" id="PS50928">
    <property type="entry name" value="ABC_TM1"/>
    <property type="match status" value="1"/>
</dbReference>
<evidence type="ECO:0000256" key="2">
    <source>
        <dbReference type="ARBA" id="ARBA00022448"/>
    </source>
</evidence>
<dbReference type="OrthoDB" id="7274389at2"/>
<evidence type="ECO:0000313" key="11">
    <source>
        <dbReference type="Proteomes" id="UP000272400"/>
    </source>
</evidence>
<feature type="region of interest" description="Disordered" evidence="8">
    <location>
        <begin position="1"/>
        <end position="32"/>
    </location>
</feature>
<dbReference type="Gene3D" id="1.10.3720.10">
    <property type="entry name" value="MetI-like"/>
    <property type="match status" value="1"/>
</dbReference>
<dbReference type="InterPro" id="IPR000515">
    <property type="entry name" value="MetI-like"/>
</dbReference>
<proteinExistence type="inferred from homology"/>
<dbReference type="Pfam" id="PF00528">
    <property type="entry name" value="BPD_transp_1"/>
    <property type="match status" value="1"/>
</dbReference>
<evidence type="ECO:0000256" key="5">
    <source>
        <dbReference type="ARBA" id="ARBA00022989"/>
    </source>
</evidence>